<dbReference type="EMBL" id="JACHGO010000003">
    <property type="protein sequence ID" value="MBB5143014.1"/>
    <property type="molecule type" value="Genomic_DNA"/>
</dbReference>
<evidence type="ECO:0000256" key="1">
    <source>
        <dbReference type="ARBA" id="ARBA00004167"/>
    </source>
</evidence>
<evidence type="ECO:0000313" key="10">
    <source>
        <dbReference type="Proteomes" id="UP000539075"/>
    </source>
</evidence>
<dbReference type="GO" id="GO:0015031">
    <property type="term" value="P:protein transport"/>
    <property type="evidence" value="ECO:0007669"/>
    <property type="project" value="UniProtKB-KW"/>
</dbReference>
<protein>
    <submittedName>
        <fullName evidence="9">Uncharacterized protein</fullName>
    </submittedName>
</protein>
<keyword evidence="4" id="KW-0653">Protein transport</keyword>
<keyword evidence="7" id="KW-0472">Membrane</keyword>
<evidence type="ECO:0000313" key="9">
    <source>
        <dbReference type="EMBL" id="MBB5143014.1"/>
    </source>
</evidence>
<feature type="region of interest" description="Disordered" evidence="8">
    <location>
        <begin position="54"/>
        <end position="78"/>
    </location>
</feature>
<accession>A0A7W8FDT4</accession>
<reference evidence="9 10" key="1">
    <citation type="submission" date="2020-08" db="EMBL/GenBank/DDBJ databases">
        <title>Genomic Encyclopedia of Type Strains, Phase IV (KMG-IV): sequencing the most valuable type-strain genomes for metagenomic binning, comparative biology and taxonomic classification.</title>
        <authorList>
            <person name="Goeker M."/>
        </authorList>
    </citation>
    <scope>NUCLEOTIDE SEQUENCE [LARGE SCALE GENOMIC DNA]</scope>
    <source>
        <strain evidence="9 10">DSM 11275</strain>
    </source>
</reference>
<gene>
    <name evidence="9" type="ORF">HNQ38_001102</name>
</gene>
<sequence length="78" mass="8734">MKHQDNNLNCKDLYYGSTEHTTFACCAGGCDRAVWREKLPEIGSGLGKAIKNFKQATSEQEETDIPARDSEKNDNKPK</sequence>
<evidence type="ECO:0000256" key="5">
    <source>
        <dbReference type="ARBA" id="ARBA00022989"/>
    </source>
</evidence>
<keyword evidence="2" id="KW-0813">Transport</keyword>
<comment type="subcellular location">
    <subcellularLocation>
        <location evidence="1">Membrane</location>
        <topology evidence="1">Single-pass membrane protein</topology>
    </subcellularLocation>
</comment>
<keyword evidence="3" id="KW-0812">Transmembrane</keyword>
<dbReference type="AlphaFoldDB" id="A0A7W8FDT4"/>
<dbReference type="Gene3D" id="1.20.5.3310">
    <property type="match status" value="1"/>
</dbReference>
<keyword evidence="10" id="KW-1185">Reference proteome</keyword>
<organism evidence="9 10">
    <name type="scientific">Desulfovibrio intestinalis</name>
    <dbReference type="NCBI Taxonomy" id="58621"/>
    <lineage>
        <taxon>Bacteria</taxon>
        <taxon>Pseudomonadati</taxon>
        <taxon>Thermodesulfobacteriota</taxon>
        <taxon>Desulfovibrionia</taxon>
        <taxon>Desulfovibrionales</taxon>
        <taxon>Desulfovibrionaceae</taxon>
        <taxon>Desulfovibrio</taxon>
    </lineage>
</organism>
<keyword evidence="5" id="KW-1133">Transmembrane helix</keyword>
<evidence type="ECO:0000256" key="7">
    <source>
        <dbReference type="ARBA" id="ARBA00023136"/>
    </source>
</evidence>
<comment type="caution">
    <text evidence="9">The sequence shown here is derived from an EMBL/GenBank/DDBJ whole genome shotgun (WGS) entry which is preliminary data.</text>
</comment>
<proteinExistence type="predicted"/>
<feature type="compositionally biased region" description="Basic and acidic residues" evidence="8">
    <location>
        <begin position="65"/>
        <end position="78"/>
    </location>
</feature>
<evidence type="ECO:0000256" key="4">
    <source>
        <dbReference type="ARBA" id="ARBA00022927"/>
    </source>
</evidence>
<evidence type="ECO:0000256" key="2">
    <source>
        <dbReference type="ARBA" id="ARBA00022448"/>
    </source>
</evidence>
<dbReference type="GO" id="GO:0016020">
    <property type="term" value="C:membrane"/>
    <property type="evidence" value="ECO:0007669"/>
    <property type="project" value="UniProtKB-ARBA"/>
</dbReference>
<dbReference type="Proteomes" id="UP000539075">
    <property type="component" value="Unassembled WGS sequence"/>
</dbReference>
<dbReference type="InterPro" id="IPR003369">
    <property type="entry name" value="TatA/B/E"/>
</dbReference>
<dbReference type="Pfam" id="PF02416">
    <property type="entry name" value="TatA_B_E"/>
    <property type="match status" value="1"/>
</dbReference>
<keyword evidence="6" id="KW-0811">Translocation</keyword>
<evidence type="ECO:0000256" key="6">
    <source>
        <dbReference type="ARBA" id="ARBA00023010"/>
    </source>
</evidence>
<evidence type="ECO:0000256" key="8">
    <source>
        <dbReference type="SAM" id="MobiDB-lite"/>
    </source>
</evidence>
<name>A0A7W8FDT4_9BACT</name>
<evidence type="ECO:0000256" key="3">
    <source>
        <dbReference type="ARBA" id="ARBA00022692"/>
    </source>
</evidence>